<gene>
    <name evidence="1" type="ORF">NQ317_005443</name>
</gene>
<evidence type="ECO:0000313" key="1">
    <source>
        <dbReference type="EMBL" id="KAJ8977710.1"/>
    </source>
</evidence>
<reference evidence="1" key="1">
    <citation type="journal article" date="2023" name="Insect Mol. Biol.">
        <title>Genome sequencing provides insights into the evolution of gene families encoding plant cell wall-degrading enzymes in longhorned beetles.</title>
        <authorList>
            <person name="Shin N.R."/>
            <person name="Okamura Y."/>
            <person name="Kirsch R."/>
            <person name="Pauchet Y."/>
        </authorList>
    </citation>
    <scope>NUCLEOTIDE SEQUENCE</scope>
    <source>
        <strain evidence="1">MMC_N1</strain>
    </source>
</reference>
<organism evidence="1 2">
    <name type="scientific">Molorchus minor</name>
    <dbReference type="NCBI Taxonomy" id="1323400"/>
    <lineage>
        <taxon>Eukaryota</taxon>
        <taxon>Metazoa</taxon>
        <taxon>Ecdysozoa</taxon>
        <taxon>Arthropoda</taxon>
        <taxon>Hexapoda</taxon>
        <taxon>Insecta</taxon>
        <taxon>Pterygota</taxon>
        <taxon>Neoptera</taxon>
        <taxon>Endopterygota</taxon>
        <taxon>Coleoptera</taxon>
        <taxon>Polyphaga</taxon>
        <taxon>Cucujiformia</taxon>
        <taxon>Chrysomeloidea</taxon>
        <taxon>Cerambycidae</taxon>
        <taxon>Lamiinae</taxon>
        <taxon>Monochamini</taxon>
        <taxon>Molorchus</taxon>
    </lineage>
</organism>
<dbReference type="EMBL" id="JAPWTJ010000517">
    <property type="protein sequence ID" value="KAJ8977710.1"/>
    <property type="molecule type" value="Genomic_DNA"/>
</dbReference>
<dbReference type="Proteomes" id="UP001162164">
    <property type="component" value="Unassembled WGS sequence"/>
</dbReference>
<evidence type="ECO:0000313" key="2">
    <source>
        <dbReference type="Proteomes" id="UP001162164"/>
    </source>
</evidence>
<name>A0ABQ9JHT9_9CUCU</name>
<comment type="caution">
    <text evidence="1">The sequence shown here is derived from an EMBL/GenBank/DDBJ whole genome shotgun (WGS) entry which is preliminary data.</text>
</comment>
<proteinExistence type="predicted"/>
<accession>A0ABQ9JHT9</accession>
<sequence length="210" mass="24253">MYLHLCCFWCGRSIEPVFFTANLTQSTGEILEQDKFCYSVERERKKTLGSDYVERFILTRTVLDLVPVDLKLLYTLQHWMMAYGENAALAFTSRWPSLLGLHLNRVFTKLTLESQNNTKQKNPIRKTQFLGCELLINSKKDGRRDAVQSSDKIKKANPGLKHPRAFFSAWFGVSISVSFSSRICPSIAEERKHTVHRRAIPHYGYFIVPC</sequence>
<keyword evidence="2" id="KW-1185">Reference proteome</keyword>
<protein>
    <submittedName>
        <fullName evidence="1">Uncharacterized protein</fullName>
    </submittedName>
</protein>